<dbReference type="PANTHER" id="PTHR35010">
    <property type="entry name" value="BLL4672 PROTEIN-RELATED"/>
    <property type="match status" value="1"/>
</dbReference>
<evidence type="ECO:0000259" key="1">
    <source>
        <dbReference type="PROSITE" id="PS50943"/>
    </source>
</evidence>
<dbReference type="PROSITE" id="PS50943">
    <property type="entry name" value="HTH_CROC1"/>
    <property type="match status" value="1"/>
</dbReference>
<dbReference type="Gene3D" id="3.30.450.180">
    <property type="match status" value="1"/>
</dbReference>
<comment type="caution">
    <text evidence="2">The sequence shown here is derived from an EMBL/GenBank/DDBJ whole genome shotgun (WGS) entry which is preliminary data.</text>
</comment>
<dbReference type="Pfam" id="PF13560">
    <property type="entry name" value="HTH_31"/>
    <property type="match status" value="1"/>
</dbReference>
<dbReference type="SUPFAM" id="SSF47413">
    <property type="entry name" value="lambda repressor-like DNA-binding domains"/>
    <property type="match status" value="1"/>
</dbReference>
<accession>A0ABQ4I861</accession>
<evidence type="ECO:0000313" key="2">
    <source>
        <dbReference type="EMBL" id="GIJ14013.1"/>
    </source>
</evidence>
<dbReference type="RefSeq" id="WP_102656565.1">
    <property type="nucleotide sequence ID" value="NZ_BAAAGZ010000024.1"/>
</dbReference>
<dbReference type="Gene3D" id="1.10.260.40">
    <property type="entry name" value="lambda repressor-like DNA-binding domains"/>
    <property type="match status" value="1"/>
</dbReference>
<evidence type="ECO:0000313" key="3">
    <source>
        <dbReference type="Proteomes" id="UP000647860"/>
    </source>
</evidence>
<gene>
    <name evidence="2" type="ORF">Vgi01_06970</name>
</gene>
<feature type="domain" description="HTH cro/C1-type" evidence="1">
    <location>
        <begin position="11"/>
        <end position="64"/>
    </location>
</feature>
<organism evidence="2 3">
    <name type="scientific">Micromonospora gifhornensis</name>
    <dbReference type="NCBI Taxonomy" id="84594"/>
    <lineage>
        <taxon>Bacteria</taxon>
        <taxon>Bacillati</taxon>
        <taxon>Actinomycetota</taxon>
        <taxon>Actinomycetes</taxon>
        <taxon>Micromonosporales</taxon>
        <taxon>Micromonosporaceae</taxon>
        <taxon>Micromonospora</taxon>
    </lineage>
</organism>
<dbReference type="PANTHER" id="PTHR35010:SF4">
    <property type="entry name" value="BLL5781 PROTEIN"/>
    <property type="match status" value="1"/>
</dbReference>
<proteinExistence type="predicted"/>
<dbReference type="Proteomes" id="UP000647860">
    <property type="component" value="Unassembled WGS sequence"/>
</dbReference>
<sequence length="227" mass="23537">MTPAQPAGAWLAAVRRSVGLTQAAAACQAGITSRAWQAIEAGNRSSPRTLARVAEVLDLDAAARRHLDRLNRPPYAAPAPPDPAHLSQLVAGLAVPAWVVDPAWEVLAASPAAPTVPNIACWAIQANSLWDDWPAVAGQLVARTRSVASWYAVPGQAVHDVVAALCAASGAATAAWSAGRVDDAPHHELVGLAGTAITLQWAWLGTDPSARLVMVTDVDGRLPLLSS</sequence>
<dbReference type="InterPro" id="IPR010982">
    <property type="entry name" value="Lambda_DNA-bd_dom_sf"/>
</dbReference>
<name>A0ABQ4I861_9ACTN</name>
<protein>
    <recommendedName>
        <fullName evidence="1">HTH cro/C1-type domain-containing protein</fullName>
    </recommendedName>
</protein>
<reference evidence="2 3" key="1">
    <citation type="submission" date="2021-01" db="EMBL/GenBank/DDBJ databases">
        <title>Whole genome shotgun sequence of Verrucosispora gifhornensis NBRC 16317.</title>
        <authorList>
            <person name="Komaki H."/>
            <person name="Tamura T."/>
        </authorList>
    </citation>
    <scope>NUCLEOTIDE SEQUENCE [LARGE SCALE GENOMIC DNA]</scope>
    <source>
        <strain evidence="2 3">NBRC 16317</strain>
    </source>
</reference>
<keyword evidence="3" id="KW-1185">Reference proteome</keyword>
<dbReference type="InterPro" id="IPR001387">
    <property type="entry name" value="Cro/C1-type_HTH"/>
</dbReference>
<dbReference type="CDD" id="cd00093">
    <property type="entry name" value="HTH_XRE"/>
    <property type="match status" value="1"/>
</dbReference>
<dbReference type="EMBL" id="BOPA01000006">
    <property type="protein sequence ID" value="GIJ14013.1"/>
    <property type="molecule type" value="Genomic_DNA"/>
</dbReference>
<dbReference type="SMART" id="SM00530">
    <property type="entry name" value="HTH_XRE"/>
    <property type="match status" value="1"/>
</dbReference>